<dbReference type="InterPro" id="IPR003200">
    <property type="entry name" value="Nict_dMeBzImd_PRibTrfase"/>
</dbReference>
<evidence type="ECO:0000256" key="11">
    <source>
        <dbReference type="HAMAP-Rule" id="MF_00230"/>
    </source>
</evidence>
<evidence type="ECO:0000313" key="12">
    <source>
        <dbReference type="EMBL" id="WHY52867.1"/>
    </source>
</evidence>
<dbReference type="RefSeq" id="WP_283871257.1">
    <property type="nucleotide sequence ID" value="NZ_CP126101.1"/>
</dbReference>
<dbReference type="Proteomes" id="UP001178322">
    <property type="component" value="Chromosome"/>
</dbReference>
<dbReference type="InterPro" id="IPR036087">
    <property type="entry name" value="Nict_dMeBzImd_PRibTrfase_sf"/>
</dbReference>
<dbReference type="Gene3D" id="1.10.1610.10">
    <property type="match status" value="1"/>
</dbReference>
<evidence type="ECO:0000256" key="2">
    <source>
        <dbReference type="ARBA" id="ARBA00005049"/>
    </source>
</evidence>
<evidence type="ECO:0000256" key="8">
    <source>
        <dbReference type="ARBA" id="ARBA00022679"/>
    </source>
</evidence>
<organism evidence="12 13">
    <name type="scientific">Lysinibacillus pakistanensis</name>
    <dbReference type="NCBI Taxonomy" id="759811"/>
    <lineage>
        <taxon>Bacteria</taxon>
        <taxon>Bacillati</taxon>
        <taxon>Bacillota</taxon>
        <taxon>Bacilli</taxon>
        <taxon>Bacillales</taxon>
        <taxon>Bacillaceae</taxon>
        <taxon>Lysinibacillus</taxon>
    </lineage>
</organism>
<dbReference type="Gene3D" id="3.40.50.10210">
    <property type="match status" value="1"/>
</dbReference>
<accession>A0AAX3X2D0</accession>
<comment type="similarity">
    <text evidence="3 11">Belongs to the CobT family.</text>
</comment>
<comment type="catalytic activity">
    <reaction evidence="10 11">
        <text>5,6-dimethylbenzimidazole + nicotinate beta-D-ribonucleotide = alpha-ribazole 5'-phosphate + nicotinate + H(+)</text>
        <dbReference type="Rhea" id="RHEA:11196"/>
        <dbReference type="ChEBI" id="CHEBI:15378"/>
        <dbReference type="ChEBI" id="CHEBI:15890"/>
        <dbReference type="ChEBI" id="CHEBI:32544"/>
        <dbReference type="ChEBI" id="CHEBI:57502"/>
        <dbReference type="ChEBI" id="CHEBI:57918"/>
        <dbReference type="EC" id="2.4.2.21"/>
    </reaction>
</comment>
<dbReference type="AlphaFoldDB" id="A0AAX3X2D0"/>
<keyword evidence="7 11" id="KW-0328">Glycosyltransferase</keyword>
<evidence type="ECO:0000256" key="10">
    <source>
        <dbReference type="ARBA" id="ARBA00047340"/>
    </source>
</evidence>
<dbReference type="HAMAP" id="MF_00230">
    <property type="entry name" value="CobT"/>
    <property type="match status" value="1"/>
</dbReference>
<name>A0AAX3X2D0_9BACI</name>
<keyword evidence="6 11" id="KW-0169">Cobalamin biosynthesis</keyword>
<dbReference type="CDD" id="cd02439">
    <property type="entry name" value="DMB-PRT_CobT"/>
    <property type="match status" value="1"/>
</dbReference>
<comment type="pathway">
    <text evidence="2 11">Nucleoside biosynthesis; alpha-ribazole biosynthesis; alpha-ribazole from 5,6-dimethylbenzimidazole: step 1/2.</text>
</comment>
<proteinExistence type="inferred from homology"/>
<dbReference type="NCBIfam" id="TIGR03160">
    <property type="entry name" value="cobT_DBIPRT"/>
    <property type="match status" value="1"/>
</dbReference>
<dbReference type="FunFam" id="3.40.50.10210:FF:000001">
    <property type="entry name" value="Nicotinate-nucleotide--dimethylbenzimidazole phosphoribosyltransferase"/>
    <property type="match status" value="1"/>
</dbReference>
<dbReference type="InterPro" id="IPR017846">
    <property type="entry name" value="Nict_dMeBzImd_PRibTrfase_bact"/>
</dbReference>
<protein>
    <recommendedName>
        <fullName evidence="5 11">Nicotinate-nucleotide--dimethylbenzimidazole phosphoribosyltransferase</fullName>
        <shortName evidence="11">NN:DBI PRT</shortName>
        <ecNumber evidence="4 11">2.4.2.21</ecNumber>
    </recommendedName>
    <alternativeName>
        <fullName evidence="9 11">N(1)-alpha-phosphoribosyltransferase</fullName>
    </alternativeName>
</protein>
<evidence type="ECO:0000256" key="3">
    <source>
        <dbReference type="ARBA" id="ARBA00007110"/>
    </source>
</evidence>
<feature type="active site" description="Proton acceptor" evidence="11">
    <location>
        <position position="318"/>
    </location>
</feature>
<dbReference type="EMBL" id="CP126101">
    <property type="protein sequence ID" value="WHY52867.1"/>
    <property type="molecule type" value="Genomic_DNA"/>
</dbReference>
<gene>
    <name evidence="11 12" type="primary">cobT</name>
    <name evidence="12" type="ORF">QNH24_06405</name>
</gene>
<evidence type="ECO:0000256" key="7">
    <source>
        <dbReference type="ARBA" id="ARBA00022676"/>
    </source>
</evidence>
<dbReference type="GO" id="GO:0008939">
    <property type="term" value="F:nicotinate-nucleotide-dimethylbenzimidazole phosphoribosyltransferase activity"/>
    <property type="evidence" value="ECO:0007669"/>
    <property type="project" value="UniProtKB-UniRule"/>
</dbReference>
<dbReference type="SUPFAM" id="SSF52733">
    <property type="entry name" value="Nicotinate mononucleotide:5,6-dimethylbenzimidazole phosphoribosyltransferase (CobT)"/>
    <property type="match status" value="1"/>
</dbReference>
<dbReference type="PANTHER" id="PTHR43463">
    <property type="entry name" value="NICOTINATE-NUCLEOTIDE--DIMETHYLBENZIMIDAZOLE PHOSPHORIBOSYLTRANSFERASE"/>
    <property type="match status" value="1"/>
</dbReference>
<dbReference type="NCBIfam" id="NF000996">
    <property type="entry name" value="PRK00105.1"/>
    <property type="match status" value="1"/>
</dbReference>
<dbReference type="PANTHER" id="PTHR43463:SF1">
    <property type="entry name" value="NICOTINATE-NUCLEOTIDE--DIMETHYLBENZIMIDAZOLE PHOSPHORIBOSYLTRANSFERASE"/>
    <property type="match status" value="1"/>
</dbReference>
<evidence type="ECO:0000256" key="1">
    <source>
        <dbReference type="ARBA" id="ARBA00002197"/>
    </source>
</evidence>
<evidence type="ECO:0000256" key="9">
    <source>
        <dbReference type="ARBA" id="ARBA00030686"/>
    </source>
</evidence>
<dbReference type="Pfam" id="PF02277">
    <property type="entry name" value="DBI_PRT"/>
    <property type="match status" value="1"/>
</dbReference>
<keyword evidence="8 11" id="KW-0808">Transferase</keyword>
<sequence>MQLLQHTIKKIQNADSRMMEKAREYIDSLSKPPGSLGKLENLAVQLAGITGELFPKIESKAIIVCAADHGVCEEDVTSNPQKVTFLQTLNFPKGLTGVCAIASITNAKIITVDVGVKEDVPLDAGVILKKIKYGTDNMAKGPAMSREEAIQSIEVGIEVATNEIRNGADVLGTGEMGIGNTTPSAAILSVLHACHPNIVTGLGAGVGAGGITHKVEVIQHAIALNKPNRHDAIDILAKVGGLEIGAMAGIVLAAAANRKPVVIDGFISTVAALIAFELEPKVKDYIIPSHASEEPGAKIAAKLLGVEPMLHMNMRLGEGSGAALAFPILDAACSMMKNMATLEESVVLVESKE</sequence>
<dbReference type="EC" id="2.4.2.21" evidence="4 11"/>
<evidence type="ECO:0000313" key="13">
    <source>
        <dbReference type="Proteomes" id="UP001178322"/>
    </source>
</evidence>
<evidence type="ECO:0000256" key="5">
    <source>
        <dbReference type="ARBA" id="ARBA00015486"/>
    </source>
</evidence>
<reference evidence="12" key="1">
    <citation type="submission" date="2023-05" db="EMBL/GenBank/DDBJ databases">
        <title>Comparative genomics of Bacillaceae isolates and their secondary metabolite potential.</title>
        <authorList>
            <person name="Song L."/>
            <person name="Nielsen L.J."/>
            <person name="Mohite O."/>
            <person name="Xu X."/>
            <person name="Weber T."/>
            <person name="Kovacs A.T."/>
        </authorList>
    </citation>
    <scope>NUCLEOTIDE SEQUENCE</scope>
    <source>
        <strain evidence="12">LY1</strain>
    </source>
</reference>
<dbReference type="InterPro" id="IPR023195">
    <property type="entry name" value="Nict_dMeBzImd_PRibTrfase_N"/>
</dbReference>
<evidence type="ECO:0000256" key="4">
    <source>
        <dbReference type="ARBA" id="ARBA00011991"/>
    </source>
</evidence>
<evidence type="ECO:0000256" key="6">
    <source>
        <dbReference type="ARBA" id="ARBA00022573"/>
    </source>
</evidence>
<dbReference type="GO" id="GO:0009236">
    <property type="term" value="P:cobalamin biosynthetic process"/>
    <property type="evidence" value="ECO:0007669"/>
    <property type="project" value="UniProtKB-UniRule"/>
</dbReference>
<comment type="function">
    <text evidence="1 11">Catalyzes the synthesis of alpha-ribazole-5'-phosphate from nicotinate mononucleotide (NAMN) and 5,6-dimethylbenzimidazole (DMB).</text>
</comment>